<organism evidence="1 2">
    <name type="scientific">Anopheles atroparvus</name>
    <name type="common">European mosquito</name>
    <dbReference type="NCBI Taxonomy" id="41427"/>
    <lineage>
        <taxon>Eukaryota</taxon>
        <taxon>Metazoa</taxon>
        <taxon>Ecdysozoa</taxon>
        <taxon>Arthropoda</taxon>
        <taxon>Hexapoda</taxon>
        <taxon>Insecta</taxon>
        <taxon>Pterygota</taxon>
        <taxon>Neoptera</taxon>
        <taxon>Endopterygota</taxon>
        <taxon>Diptera</taxon>
        <taxon>Nematocera</taxon>
        <taxon>Culicoidea</taxon>
        <taxon>Culicidae</taxon>
        <taxon>Anophelinae</taxon>
        <taxon>Anopheles</taxon>
    </lineage>
</organism>
<proteinExistence type="predicted"/>
<keyword evidence="2" id="KW-1185">Reference proteome</keyword>
<dbReference type="EnsemblMetazoa" id="ENSAATROPT015335">
    <property type="protein sequence ID" value="ENSAATROPP013776"/>
    <property type="gene ID" value="ENSAATROPG012482"/>
</dbReference>
<name>A0AAG5DRK1_ANOAO</name>
<dbReference type="AlphaFoldDB" id="A0AAG5DRK1"/>
<evidence type="ECO:0000313" key="1">
    <source>
        <dbReference type="EnsemblMetazoa" id="ENSAATROPP013776"/>
    </source>
</evidence>
<dbReference type="Proteomes" id="UP000075880">
    <property type="component" value="Unassembled WGS sequence"/>
</dbReference>
<sequence>MTQDISTRSNDCSFRSEGWRLVHISRFLLVTHSETWFLRNQTNEENNDNHSVLYCIVNLNMPR</sequence>
<evidence type="ECO:0000313" key="2">
    <source>
        <dbReference type="Proteomes" id="UP000075880"/>
    </source>
</evidence>
<protein>
    <submittedName>
        <fullName evidence="1">Uncharacterized protein</fullName>
    </submittedName>
</protein>
<reference evidence="1" key="1">
    <citation type="submission" date="2024-04" db="UniProtKB">
        <authorList>
            <consortium name="EnsemblMetazoa"/>
        </authorList>
    </citation>
    <scope>IDENTIFICATION</scope>
    <source>
        <strain evidence="1">EBRO</strain>
    </source>
</reference>
<accession>A0AAG5DRK1</accession>